<name>A0A6J5P890_9CAUD</name>
<accession>A0A6J5P890</accession>
<dbReference type="EMBL" id="LR796773">
    <property type="protein sequence ID" value="CAB4165285.1"/>
    <property type="molecule type" value="Genomic_DNA"/>
</dbReference>
<gene>
    <name evidence="1" type="ORF">UFOVP823_26</name>
</gene>
<reference evidence="1" key="1">
    <citation type="submission" date="2020-04" db="EMBL/GenBank/DDBJ databases">
        <authorList>
            <person name="Chiriac C."/>
            <person name="Salcher M."/>
            <person name="Ghai R."/>
            <person name="Kavagutti S V."/>
        </authorList>
    </citation>
    <scope>NUCLEOTIDE SEQUENCE</scope>
</reference>
<organism evidence="1">
    <name type="scientific">uncultured Caudovirales phage</name>
    <dbReference type="NCBI Taxonomy" id="2100421"/>
    <lineage>
        <taxon>Viruses</taxon>
        <taxon>Duplodnaviria</taxon>
        <taxon>Heunggongvirae</taxon>
        <taxon>Uroviricota</taxon>
        <taxon>Caudoviricetes</taxon>
        <taxon>Peduoviridae</taxon>
        <taxon>Maltschvirus</taxon>
        <taxon>Maltschvirus maltsch</taxon>
    </lineage>
</organism>
<proteinExistence type="predicted"/>
<protein>
    <submittedName>
        <fullName evidence="1">Uncharacterized protein</fullName>
    </submittedName>
</protein>
<sequence>MADFLRTLVPETTVLGAADPTPNTVQDVAPLPTLQDEGTQEKAVASQAPGAFAVLGAAFTTETVAPTVASYLGTTGYDLNVDWLNQRGSLDEGTRRELNFAGRPPEMVADIITNSVSKEHALAMASAQDERLKAEDILNRSGAGGIAARLVATLLDPTAIAVTVATDGFAAPLVIGTKATRLGRAIKTGLLAGASNAAIAQTMTSFDPMRDEKDVAIAAAAGFGLGAIIGAASHVEPNDLMKVFNSSKETLAKNIETHVTIHDTSVDAHASNMFAMPADDADLIARESAAWKVKRDAATTARILREPSVRVQSIVDLNAFKPVAVRSTEIVGSNIEPGLSRTAHYEAPASEAWRNMFSVPAASDDAVAVTERTVQTLQKFDDAAATAKQGRTIAANAAAEGIPAKPPGLGTEVPTNVAPDVMPVVPKMGATSELPGIMPMPIRFGETQAILPGAKVMGEVSEYVPVKQLERRMVIPDEDGVPTIVYADVLRPGETMVPSSALKIEVPATTAPVADGAAVVDELGGSVGAHANPNVEINGPERLGPAQTKWKKFRSDARDFWAQFDIAALLGRAEHDGHSWFGRQLVDNPSGVNKYTGRPQGRTVVTDKEMIHKEVAGEAFRNYNASYAKWAEENGRKFAGYNPNARREFGTAVGLEIRSPSVDASEAVKQAAQTVRDFHAKYAAMAKEAKMAGFEDLIPDGRYMTRVVNHDNFIQLEREIGTMQMRTLLAHSMMNAPGRKAALEFDEAERMAFLYVRYLKNSAYETSTGMAPAFNGGLINKLRDNLIASLNTNAEDLEDVAADAIRRAISVGDVDALIDSVKNVGQAGVISRGKFRIAMDEAYTMKIGGRDVSMSQFLENDAERLMLKYSSEMSGAVALARHPELNIKSMSHWEQLMTDLKDTAPTKVRNMAKYQKEAQAIELIRRHLFGQPMHDMTARNSALFRIVRDWNFTRLGNKFGFSQIPEFGNMLGQVGFQAMIPHMPVLTKIMRDVKTGKFDSELIDTIDAWGIGIDRQLGHPSVRDLDAMDSGSRVLGKIEDGLSVAKRVTSDFSGLGVTTDLFERLAAIAAIQKFANMAKGGSKLSKQRLESMGLTTDDAERVFAQMRKHVNKTEGGIEGRKVSNLNFADWDAPERELFKTAIWRWSRRMIQRNDIGDTALFMSNPVAQLLFQFRNFTLVAHAKQLLHGVRMGDAETVTSFLGSTLMGGLGYMALVHTNAIGRADRDAYLEKNLTMQKIGMMGFARSGFSSLVPSAADTGLLFMGEDSVFSQSRTTGISADYIFGAPAIDLATTGVKVAQSATAPFRSDYSYSQQDARALKQMLPFQNMAGISNGIEFLIRDLPKKSTY</sequence>
<evidence type="ECO:0000313" key="1">
    <source>
        <dbReference type="EMBL" id="CAB4165285.1"/>
    </source>
</evidence>